<accession>A0A1S1R4G5</accession>
<dbReference type="GO" id="GO:0003676">
    <property type="term" value="F:nucleic acid binding"/>
    <property type="evidence" value="ECO:0007669"/>
    <property type="project" value="InterPro"/>
</dbReference>
<name>A0A1S1R4G5_9ACTN</name>
<dbReference type="NCBIfam" id="NF033516">
    <property type="entry name" value="transpos_IS3"/>
    <property type="match status" value="1"/>
</dbReference>
<feature type="region of interest" description="Disordered" evidence="1">
    <location>
        <begin position="220"/>
        <end position="256"/>
    </location>
</feature>
<feature type="compositionally biased region" description="Basic residues" evidence="1">
    <location>
        <begin position="8"/>
        <end position="20"/>
    </location>
</feature>
<dbReference type="InterPro" id="IPR048020">
    <property type="entry name" value="Transpos_IS3"/>
</dbReference>
<dbReference type="Gene3D" id="3.30.420.10">
    <property type="entry name" value="Ribonuclease H-like superfamily/Ribonuclease H"/>
    <property type="match status" value="1"/>
</dbReference>
<protein>
    <recommendedName>
        <fullName evidence="2">Integrase catalytic domain-containing protein</fullName>
    </recommendedName>
</protein>
<dbReference type="PANTHER" id="PTHR46889">
    <property type="entry name" value="TRANSPOSASE INSF FOR INSERTION SEQUENCE IS3B-RELATED"/>
    <property type="match status" value="1"/>
</dbReference>
<reference evidence="4" key="1">
    <citation type="submission" date="2016-07" db="EMBL/GenBank/DDBJ databases">
        <title>Frankia sp. NRRL B-16219 Genome sequencing.</title>
        <authorList>
            <person name="Ghodhbane-Gtari F."/>
            <person name="Swanson E."/>
            <person name="Gueddou A."/>
            <person name="Louati M."/>
            <person name="Nouioui I."/>
            <person name="Hezbri K."/>
            <person name="Abebe-Akele F."/>
            <person name="Simpson S."/>
            <person name="Morris K."/>
            <person name="Thomas K."/>
            <person name="Gtari M."/>
            <person name="Tisa L.S."/>
        </authorList>
    </citation>
    <scope>NUCLEOTIDE SEQUENCE [LARGE SCALE GENOMIC DNA]</scope>
    <source>
        <strain evidence="4">NRRL B-16219</strain>
    </source>
</reference>
<dbReference type="InterPro" id="IPR001584">
    <property type="entry name" value="Integrase_cat-core"/>
</dbReference>
<feature type="domain" description="Integrase catalytic" evidence="2">
    <location>
        <begin position="34"/>
        <end position="199"/>
    </location>
</feature>
<dbReference type="PROSITE" id="PS50994">
    <property type="entry name" value="INTEGRASE"/>
    <property type="match status" value="1"/>
</dbReference>
<keyword evidence="4" id="KW-1185">Reference proteome</keyword>
<dbReference type="InterPro" id="IPR036397">
    <property type="entry name" value="RNaseH_sf"/>
</dbReference>
<evidence type="ECO:0000313" key="3">
    <source>
        <dbReference type="EMBL" id="OHV40807.1"/>
    </source>
</evidence>
<sequence>MFAAHHVPAARRTRRDRRPPHQALHPPKVKPELLAAGPNEVWTWDITKLPGPQKWTSYYLYVILDVYSRYVVGWTLADKESAALAENLIAATCDKQNISPGRLTVHADRGSSMTSKPVAFLFADLGITQSHSRPRTSNDNPYSESQFKTLKCRPGYPRRFDSIETARAWCREFFDYYNADHRHSGIGLLTPAVVHHGQAETVQAARAEVLAAAYATRPDRFVRRPPAPPPLPTPAWINPPEQTHYQPTADTEHPAQ</sequence>
<dbReference type="Proteomes" id="UP000179769">
    <property type="component" value="Unassembled WGS sequence"/>
</dbReference>
<comment type="caution">
    <text evidence="3">The sequence shown here is derived from an EMBL/GenBank/DDBJ whole genome shotgun (WGS) entry which is preliminary data.</text>
</comment>
<dbReference type="SUPFAM" id="SSF53098">
    <property type="entry name" value="Ribonuclease H-like"/>
    <property type="match status" value="1"/>
</dbReference>
<evidence type="ECO:0000259" key="2">
    <source>
        <dbReference type="PROSITE" id="PS50994"/>
    </source>
</evidence>
<feature type="region of interest" description="Disordered" evidence="1">
    <location>
        <begin position="1"/>
        <end position="29"/>
    </location>
</feature>
<dbReference type="EMBL" id="MAXA01000063">
    <property type="protein sequence ID" value="OHV40807.1"/>
    <property type="molecule type" value="Genomic_DNA"/>
</dbReference>
<dbReference type="OrthoDB" id="52928at2"/>
<dbReference type="AlphaFoldDB" id="A0A1S1R4G5"/>
<evidence type="ECO:0000256" key="1">
    <source>
        <dbReference type="SAM" id="MobiDB-lite"/>
    </source>
</evidence>
<dbReference type="PANTHER" id="PTHR46889:SF4">
    <property type="entry name" value="TRANSPOSASE INSO FOR INSERTION SEQUENCE ELEMENT IS911B-RELATED"/>
    <property type="match status" value="1"/>
</dbReference>
<dbReference type="GO" id="GO:0015074">
    <property type="term" value="P:DNA integration"/>
    <property type="evidence" value="ECO:0007669"/>
    <property type="project" value="InterPro"/>
</dbReference>
<proteinExistence type="predicted"/>
<organism evidence="3 4">
    <name type="scientific">Parafrankia soli</name>
    <dbReference type="NCBI Taxonomy" id="2599596"/>
    <lineage>
        <taxon>Bacteria</taxon>
        <taxon>Bacillati</taxon>
        <taxon>Actinomycetota</taxon>
        <taxon>Actinomycetes</taxon>
        <taxon>Frankiales</taxon>
        <taxon>Frankiaceae</taxon>
        <taxon>Parafrankia</taxon>
    </lineage>
</organism>
<dbReference type="InterPro" id="IPR050900">
    <property type="entry name" value="Transposase_IS3/IS150/IS904"/>
</dbReference>
<dbReference type="InterPro" id="IPR012337">
    <property type="entry name" value="RNaseH-like_sf"/>
</dbReference>
<dbReference type="Pfam" id="PF00665">
    <property type="entry name" value="rve"/>
    <property type="match status" value="1"/>
</dbReference>
<gene>
    <name evidence="3" type="ORF">BBK14_32410</name>
</gene>
<evidence type="ECO:0000313" key="4">
    <source>
        <dbReference type="Proteomes" id="UP000179769"/>
    </source>
</evidence>